<dbReference type="RefSeq" id="WP_092121645.1">
    <property type="nucleotide sequence ID" value="NZ_FMXO01000013.1"/>
</dbReference>
<dbReference type="Pfam" id="PF02653">
    <property type="entry name" value="BPD_transp_2"/>
    <property type="match status" value="1"/>
</dbReference>
<name>A0A1G6DPE0_9BACT</name>
<dbReference type="Proteomes" id="UP000198771">
    <property type="component" value="Unassembled WGS sequence"/>
</dbReference>
<evidence type="ECO:0000256" key="5">
    <source>
        <dbReference type="ARBA" id="ARBA00023136"/>
    </source>
</evidence>
<reference evidence="7 8" key="1">
    <citation type="submission" date="2016-10" db="EMBL/GenBank/DDBJ databases">
        <authorList>
            <person name="de Groot N.N."/>
        </authorList>
    </citation>
    <scope>NUCLEOTIDE SEQUENCE [LARGE SCALE GENOMIC DNA]</scope>
    <source>
        <strain evidence="7 8">ASO4-2</strain>
    </source>
</reference>
<keyword evidence="3 6" id="KW-0812">Transmembrane</keyword>
<dbReference type="PANTHER" id="PTHR32196:SF69">
    <property type="entry name" value="BRANCHED-CHAIN AMINO ACID TRANSPORT SYSTEM, PERMEASE PROTEIN"/>
    <property type="match status" value="1"/>
</dbReference>
<organism evidence="7 8">
    <name type="scientific">Desulfonatronum thiosulfatophilum</name>
    <dbReference type="NCBI Taxonomy" id="617002"/>
    <lineage>
        <taxon>Bacteria</taxon>
        <taxon>Pseudomonadati</taxon>
        <taxon>Thermodesulfobacteriota</taxon>
        <taxon>Desulfovibrionia</taxon>
        <taxon>Desulfovibrionales</taxon>
        <taxon>Desulfonatronaceae</taxon>
        <taxon>Desulfonatronum</taxon>
    </lineage>
</organism>
<gene>
    <name evidence="7" type="ORF">SAMN05660653_02281</name>
</gene>
<evidence type="ECO:0000313" key="7">
    <source>
        <dbReference type="EMBL" id="SDB46990.1"/>
    </source>
</evidence>
<keyword evidence="5 6" id="KW-0472">Membrane</keyword>
<protein>
    <submittedName>
        <fullName evidence="7">Putative ABC transport system permease protein</fullName>
    </submittedName>
</protein>
<dbReference type="OrthoDB" id="9778389at2"/>
<evidence type="ECO:0000256" key="4">
    <source>
        <dbReference type="ARBA" id="ARBA00022989"/>
    </source>
</evidence>
<comment type="subcellular location">
    <subcellularLocation>
        <location evidence="1">Cell membrane</location>
        <topology evidence="1">Multi-pass membrane protein</topology>
    </subcellularLocation>
</comment>
<feature type="transmembrane region" description="Helical" evidence="6">
    <location>
        <begin position="238"/>
        <end position="259"/>
    </location>
</feature>
<dbReference type="PANTHER" id="PTHR32196">
    <property type="entry name" value="ABC TRANSPORTER PERMEASE PROTEIN YPHD-RELATED-RELATED"/>
    <property type="match status" value="1"/>
</dbReference>
<feature type="transmembrane region" description="Helical" evidence="6">
    <location>
        <begin position="271"/>
        <end position="288"/>
    </location>
</feature>
<evidence type="ECO:0000256" key="2">
    <source>
        <dbReference type="ARBA" id="ARBA00022475"/>
    </source>
</evidence>
<feature type="transmembrane region" description="Helical" evidence="6">
    <location>
        <begin position="62"/>
        <end position="79"/>
    </location>
</feature>
<feature type="transmembrane region" description="Helical" evidence="6">
    <location>
        <begin position="86"/>
        <end position="106"/>
    </location>
</feature>
<dbReference type="InterPro" id="IPR001851">
    <property type="entry name" value="ABC_transp_permease"/>
</dbReference>
<evidence type="ECO:0000256" key="6">
    <source>
        <dbReference type="SAM" id="Phobius"/>
    </source>
</evidence>
<keyword evidence="4 6" id="KW-1133">Transmembrane helix</keyword>
<evidence type="ECO:0000256" key="1">
    <source>
        <dbReference type="ARBA" id="ARBA00004651"/>
    </source>
</evidence>
<keyword evidence="8" id="KW-1185">Reference proteome</keyword>
<feature type="transmembrane region" description="Helical" evidence="6">
    <location>
        <begin position="6"/>
        <end position="27"/>
    </location>
</feature>
<proteinExistence type="predicted"/>
<accession>A0A1G6DPE0</accession>
<dbReference type="GO" id="GO:0005886">
    <property type="term" value="C:plasma membrane"/>
    <property type="evidence" value="ECO:0007669"/>
    <property type="project" value="UniProtKB-SubCell"/>
</dbReference>
<evidence type="ECO:0000313" key="8">
    <source>
        <dbReference type="Proteomes" id="UP000198771"/>
    </source>
</evidence>
<feature type="transmembrane region" description="Helical" evidence="6">
    <location>
        <begin position="213"/>
        <end position="231"/>
    </location>
</feature>
<dbReference type="EMBL" id="FMXO01000013">
    <property type="protein sequence ID" value="SDB46990.1"/>
    <property type="molecule type" value="Genomic_DNA"/>
</dbReference>
<dbReference type="GO" id="GO:0022857">
    <property type="term" value="F:transmembrane transporter activity"/>
    <property type="evidence" value="ECO:0007669"/>
    <property type="project" value="InterPro"/>
</dbReference>
<dbReference type="AlphaFoldDB" id="A0A1G6DPE0"/>
<keyword evidence="2" id="KW-1003">Cell membrane</keyword>
<sequence>MSWYALLGAVEQGLVYGIMALGVYLTFRVLNFPDLTVDGSLPLGAGVCAVAISSGMDPFLSLFLAMGAGFLAGMVTGFLNTKLGILHLLASILTMIALYSVNIRVMGGPNVSLLGRNTVLDPLMGLGLPGYLSSIILFVGIGIGIVVFLVWFLHTEFGQTMLATGDNPRMITSQGVNTHTVIILGVGFSNAMVAFSGALIAQNQGAADVNMGVGTIVAGLASVIVGETVFGRGGIMRAVIAVLLGSILYRTAIAMALSMKVGTFTFTPSDLNLITAVLVVLALTAPKLKARFFS</sequence>
<feature type="transmembrane region" description="Helical" evidence="6">
    <location>
        <begin position="179"/>
        <end position="201"/>
    </location>
</feature>
<evidence type="ECO:0000256" key="3">
    <source>
        <dbReference type="ARBA" id="ARBA00022692"/>
    </source>
</evidence>
<dbReference type="STRING" id="617002.SAMN05660653_02281"/>
<dbReference type="CDD" id="cd06574">
    <property type="entry name" value="TM_PBP1_branched-chain-AA_like"/>
    <property type="match status" value="1"/>
</dbReference>
<feature type="transmembrane region" description="Helical" evidence="6">
    <location>
        <begin position="126"/>
        <end position="153"/>
    </location>
</feature>